<dbReference type="PANTHER" id="PTHR30006:SF2">
    <property type="entry name" value="ABC TRANSPORTER SUBSTRATE-BINDING PROTEIN"/>
    <property type="match status" value="1"/>
</dbReference>
<dbReference type="SUPFAM" id="SSF53850">
    <property type="entry name" value="Periplasmic binding protein-like II"/>
    <property type="match status" value="1"/>
</dbReference>
<dbReference type="Proteomes" id="UP000231987">
    <property type="component" value="Unassembled WGS sequence"/>
</dbReference>
<evidence type="ECO:0008006" key="5">
    <source>
        <dbReference type="Google" id="ProtNLM"/>
    </source>
</evidence>
<gene>
    <name evidence="3" type="ORF">CEJ86_30620</name>
</gene>
<evidence type="ECO:0000256" key="1">
    <source>
        <dbReference type="ARBA" id="ARBA00022729"/>
    </source>
</evidence>
<dbReference type="Gene3D" id="3.40.190.10">
    <property type="entry name" value="Periplasmic binding protein-like II"/>
    <property type="match status" value="2"/>
</dbReference>
<dbReference type="EMBL" id="NJGD01000027">
    <property type="protein sequence ID" value="PJR09870.1"/>
    <property type="molecule type" value="Genomic_DNA"/>
</dbReference>
<dbReference type="Pfam" id="PF13416">
    <property type="entry name" value="SBP_bac_8"/>
    <property type="match status" value="1"/>
</dbReference>
<keyword evidence="2" id="KW-0574">Periplasm</keyword>
<keyword evidence="1" id="KW-0732">Signal</keyword>
<comment type="caution">
    <text evidence="3">The sequence shown here is derived from an EMBL/GenBank/DDBJ whole genome shotgun (WGS) entry which is preliminary data.</text>
</comment>
<accession>A0A2J0YTY2</accession>
<sequence>MSTPTARSTHRHARASASTLTMLLWKSSGSSVDQAASQLPLGRRHRNWNGRRKQMMYMRNWLAAAGITALSALASGASAEDGKPGEELVVYTGTGIPTDFADALVAPFSMHMQEKYGVPVHVRTVPGAIPTVWAQLQTEWPNPSGDVYWLYNQNIRAGIDLGYWLPLQDKFTREEWASFDQGAMKTLNTRGYSAPIEISAWVLVVQNSLPDGAVTSVGDFAKTEFAHRITFDSALSVGSGYNAIAAAAAIRGDDWHTWFQNGQFNEEAARPAFELVGKWAANALTLTQGSGSIRPLLRRGESLISAWWWHNAVEELRAGTAVHIVEPKEGVVALVQSGPVISSKTKNPIAAVEWAKFVHSAEANAIAQKVGYLNKLPRAGESASPQWQEFSSKAKLLWVDEFRDAMLDPAYNEKVLDLYNRVVIQGQ</sequence>
<evidence type="ECO:0000256" key="2">
    <source>
        <dbReference type="ARBA" id="ARBA00022764"/>
    </source>
</evidence>
<dbReference type="PANTHER" id="PTHR30006">
    <property type="entry name" value="THIAMINE-BINDING PERIPLASMIC PROTEIN-RELATED"/>
    <property type="match status" value="1"/>
</dbReference>
<dbReference type="InterPro" id="IPR006059">
    <property type="entry name" value="SBP"/>
</dbReference>
<evidence type="ECO:0000313" key="3">
    <source>
        <dbReference type="EMBL" id="PJR09870.1"/>
    </source>
</evidence>
<organism evidence="3 4">
    <name type="scientific">Rhizobium meliloti</name>
    <name type="common">Ensifer meliloti</name>
    <name type="synonym">Sinorhizobium meliloti</name>
    <dbReference type="NCBI Taxonomy" id="382"/>
    <lineage>
        <taxon>Bacteria</taxon>
        <taxon>Pseudomonadati</taxon>
        <taxon>Pseudomonadota</taxon>
        <taxon>Alphaproteobacteria</taxon>
        <taxon>Hyphomicrobiales</taxon>
        <taxon>Rhizobiaceae</taxon>
        <taxon>Sinorhizobium/Ensifer group</taxon>
        <taxon>Sinorhizobium</taxon>
    </lineage>
</organism>
<protein>
    <recommendedName>
        <fullName evidence="5">Extracellular solute-binding protein</fullName>
    </recommendedName>
</protein>
<proteinExistence type="predicted"/>
<reference evidence="3 4" key="1">
    <citation type="submission" date="2017-06" db="EMBL/GenBank/DDBJ databases">
        <title>Ensifer strains isolated from leguminous trees and herbs display diverse denitrification phenotypes with some acting as strong N2O sinks.</title>
        <authorList>
            <person name="Woliy K."/>
            <person name="Mania D."/>
            <person name="Bakken L.R."/>
            <person name="Frostegard A."/>
        </authorList>
    </citation>
    <scope>NUCLEOTIDE SEQUENCE [LARGE SCALE GENOMIC DNA]</scope>
    <source>
        <strain evidence="3 4">AC50a</strain>
    </source>
</reference>
<evidence type="ECO:0000313" key="4">
    <source>
        <dbReference type="Proteomes" id="UP000231987"/>
    </source>
</evidence>
<dbReference type="AlphaFoldDB" id="A0A2J0YTY2"/>
<name>A0A2J0YTY2_RHIML</name>